<accession>H5SHY6</accession>
<feature type="domain" description="NIF system FeS cluster assembly NifU N-terminal" evidence="1">
    <location>
        <begin position="9"/>
        <end position="120"/>
    </location>
</feature>
<sequence>MVVSADLDFIIEHYKNPQNYGHLENPDIVHEEGNPSCGDQIRIELKIDNNRITDVRFSGKGCAISQAAASILTEEIKGKTLDEVKQFDKQKMLDLLGIEVSAMRIKCALLALKVVKAGVYGIKDWPGEEE</sequence>
<protein>
    <submittedName>
        <fullName evidence="2">SUF system FeS assembly protein, NifU family</fullName>
    </submittedName>
</protein>
<reference evidence="2" key="1">
    <citation type="journal article" date="2005" name="Environ. Microbiol.">
        <title>Genetic and functional properties of uncultivated thermophilic crenarchaeotes from a subsurface gold mine as revealed by analysis of genome fragments.</title>
        <authorList>
            <person name="Nunoura T."/>
            <person name="Hirayama H."/>
            <person name="Takami H."/>
            <person name="Oida H."/>
            <person name="Nishi S."/>
            <person name="Shimamura S."/>
            <person name="Suzuki Y."/>
            <person name="Inagaki F."/>
            <person name="Takai K."/>
            <person name="Nealson K.H."/>
            <person name="Horikoshi K."/>
        </authorList>
    </citation>
    <scope>NUCLEOTIDE SEQUENCE</scope>
</reference>
<dbReference type="Pfam" id="PF01592">
    <property type="entry name" value="NifU_N"/>
    <property type="match status" value="1"/>
</dbReference>
<dbReference type="CDD" id="cd06664">
    <property type="entry name" value="IscU_like"/>
    <property type="match status" value="1"/>
</dbReference>
<dbReference type="GO" id="GO:0051536">
    <property type="term" value="F:iron-sulfur cluster binding"/>
    <property type="evidence" value="ECO:0007669"/>
    <property type="project" value="InterPro"/>
</dbReference>
<dbReference type="PANTHER" id="PTHR10093">
    <property type="entry name" value="IRON-SULFUR CLUSTER ASSEMBLY ENZYME NIFU HOMOLOG"/>
    <property type="match status" value="1"/>
</dbReference>
<dbReference type="EMBL" id="AP011729">
    <property type="protein sequence ID" value="BAL55772.1"/>
    <property type="molecule type" value="Genomic_DNA"/>
</dbReference>
<dbReference type="InterPro" id="IPR002871">
    <property type="entry name" value="NIF_FeS_clus_asmbl_NifU_N"/>
</dbReference>
<dbReference type="Gene3D" id="3.90.1010.10">
    <property type="match status" value="1"/>
</dbReference>
<gene>
    <name evidence="2" type="ORF">HGMM_F31E01C08</name>
</gene>
<dbReference type="GO" id="GO:0016226">
    <property type="term" value="P:iron-sulfur cluster assembly"/>
    <property type="evidence" value="ECO:0007669"/>
    <property type="project" value="InterPro"/>
</dbReference>
<dbReference type="GO" id="GO:0005506">
    <property type="term" value="F:iron ion binding"/>
    <property type="evidence" value="ECO:0007669"/>
    <property type="project" value="InterPro"/>
</dbReference>
<organism evidence="2">
    <name type="scientific">uncultured Acetothermia bacterium</name>
    <dbReference type="NCBI Taxonomy" id="236499"/>
    <lineage>
        <taxon>Bacteria</taxon>
        <taxon>Candidatus Bipolaricaulota</taxon>
        <taxon>environmental samples</taxon>
    </lineage>
</organism>
<reference evidence="2" key="2">
    <citation type="journal article" date="2012" name="PLoS ONE">
        <title>A Deeply Branching Thermophilic Bacterium with an Ancient Acetyl-CoA Pathway Dominates a Subsurface Ecosystem.</title>
        <authorList>
            <person name="Takami H."/>
            <person name="Noguchi H."/>
            <person name="Takaki Y."/>
            <person name="Uchiyama I."/>
            <person name="Toyoda A."/>
            <person name="Nishi S."/>
            <person name="Chee G.-J."/>
            <person name="Arai W."/>
            <person name="Nunoura T."/>
            <person name="Itoh T."/>
            <person name="Hattori M."/>
            <person name="Takai K."/>
        </authorList>
    </citation>
    <scope>NUCLEOTIDE SEQUENCE</scope>
</reference>
<proteinExistence type="predicted"/>
<dbReference type="SUPFAM" id="SSF82649">
    <property type="entry name" value="SufE/NifU"/>
    <property type="match status" value="1"/>
</dbReference>
<dbReference type="AlphaFoldDB" id="H5SHY6"/>
<dbReference type="NCBIfam" id="TIGR01994">
    <property type="entry name" value="SUF_scaf_2"/>
    <property type="match status" value="1"/>
</dbReference>
<evidence type="ECO:0000259" key="1">
    <source>
        <dbReference type="Pfam" id="PF01592"/>
    </source>
</evidence>
<evidence type="ECO:0000313" key="2">
    <source>
        <dbReference type="EMBL" id="BAL55772.1"/>
    </source>
</evidence>
<name>H5SHY6_9BACT</name>